<dbReference type="Gene3D" id="3.90.10.10">
    <property type="entry name" value="Cytochrome C3"/>
    <property type="match status" value="2"/>
</dbReference>
<reference evidence="4" key="1">
    <citation type="submission" date="2017-02" db="EMBL/GenBank/DDBJ databases">
        <authorList>
            <person name="Varghese N."/>
            <person name="Submissions S."/>
        </authorList>
    </citation>
    <scope>NUCLEOTIDE SEQUENCE [LARGE SCALE GENOMIC DNA]</scope>
    <source>
        <strain evidence="4">R11H</strain>
    </source>
</reference>
<dbReference type="SUPFAM" id="SSF49879">
    <property type="entry name" value="SMAD/FHA domain"/>
    <property type="match status" value="1"/>
</dbReference>
<dbReference type="Gene3D" id="2.60.200.20">
    <property type="match status" value="1"/>
</dbReference>
<gene>
    <name evidence="3" type="ORF">SAMN06295937_1002257</name>
</gene>
<dbReference type="InterPro" id="IPR051829">
    <property type="entry name" value="Multiheme_Cytochr_ET"/>
</dbReference>
<dbReference type="EMBL" id="FUYP01000002">
    <property type="protein sequence ID" value="SKB30354.1"/>
    <property type="molecule type" value="Genomic_DNA"/>
</dbReference>
<dbReference type="RefSeq" id="WP_079637146.1">
    <property type="nucleotide sequence ID" value="NZ_FUYP01000002.1"/>
</dbReference>
<keyword evidence="2" id="KW-1133">Transmembrane helix</keyword>
<evidence type="ECO:0000313" key="3">
    <source>
        <dbReference type="EMBL" id="SKB30354.1"/>
    </source>
</evidence>
<dbReference type="SUPFAM" id="SSF48695">
    <property type="entry name" value="Multiheme cytochromes"/>
    <property type="match status" value="2"/>
</dbReference>
<keyword evidence="4" id="KW-1185">Reference proteome</keyword>
<keyword evidence="2" id="KW-0812">Transmembrane</keyword>
<dbReference type="InterPro" id="IPR036280">
    <property type="entry name" value="Multihaem_cyt_sf"/>
</dbReference>
<dbReference type="GO" id="GO:0016491">
    <property type="term" value="F:oxidoreductase activity"/>
    <property type="evidence" value="ECO:0007669"/>
    <property type="project" value="TreeGrafter"/>
</dbReference>
<protein>
    <submittedName>
        <fullName evidence="3">Doubled CXXCH domain-containing protein</fullName>
    </submittedName>
</protein>
<name>A0A1T5A5V4_9SPHN</name>
<evidence type="ECO:0000256" key="1">
    <source>
        <dbReference type="ARBA" id="ARBA00022729"/>
    </source>
</evidence>
<dbReference type="CDD" id="cd00060">
    <property type="entry name" value="FHA"/>
    <property type="match status" value="1"/>
</dbReference>
<dbReference type="Proteomes" id="UP000190044">
    <property type="component" value="Unassembled WGS sequence"/>
</dbReference>
<keyword evidence="1" id="KW-0732">Signal</keyword>
<feature type="transmembrane region" description="Helical" evidence="2">
    <location>
        <begin position="140"/>
        <end position="161"/>
    </location>
</feature>
<dbReference type="OrthoDB" id="7387371at2"/>
<keyword evidence="2" id="KW-0472">Membrane</keyword>
<proteinExistence type="predicted"/>
<sequence length="646" mass="69366">MSFILRRISTTKTGKQIIRDAALPGDTITLGRDSGNSIHVADLAVNPHHATIASADGRNVRVTALEGLGFDLNGRTLEAADIDSAAGAELRFGGHRLTITREGEAIILLVERIDELSQSSKDVDEARAFSLAGAMPGKRVGAWTFAILVLLAFLVGPIWAWHSYKGVDERPQGYHADQAWLSGPLSSAHANLKKDCQACHVEPFVAVTDKACIGCHTGEHKAMSASHAGAPTEMLLAARAPPGPGGKLLEGFANAFNKPQGRCVGCHTEHEGAGPMAATPQAFCADCHTDMASRLAQAGFKTGIADASDFGTDHPDFRPLVRAAPGAKPMRAAAGKAVLDHDGLKFPHDLHLQTGGGVARMAASFRGQFGFGQKLECENCHRPEADGVRIAPVKMERDCAMCHSLAFETVGGVTRTLRHGEPDQVVADLYAYYRSTPPSRPLQLGGMARRRPGQYAEGQIYNIYFREAALRPSRAQDAVRAVFSKGGACYDCHTIFAPKAGNNWRVMAVHQTPRFLEKGWFDHAAHKETDCADCHTNASGSKEASDLLVPGLAQCRTCHVGGNGARLASAKVETATSSPCAMCHEYHSDGDKPWAPQRQRRKNVTAITDRPLRGVYAVREITGLEQRGLYEATWRAPVSSPRRGGG</sequence>
<evidence type="ECO:0000313" key="4">
    <source>
        <dbReference type="Proteomes" id="UP000190044"/>
    </source>
</evidence>
<dbReference type="AlphaFoldDB" id="A0A1T5A5V4"/>
<organism evidence="3 4">
    <name type="scientific">Sphingopyxis flava</name>
    <dbReference type="NCBI Taxonomy" id="1507287"/>
    <lineage>
        <taxon>Bacteria</taxon>
        <taxon>Pseudomonadati</taxon>
        <taxon>Pseudomonadota</taxon>
        <taxon>Alphaproteobacteria</taxon>
        <taxon>Sphingomonadales</taxon>
        <taxon>Sphingomonadaceae</taxon>
        <taxon>Sphingopyxis</taxon>
    </lineage>
</organism>
<dbReference type="PANTHER" id="PTHR35038">
    <property type="entry name" value="DISSIMILATORY SULFITE REDUCTASE SIRA"/>
    <property type="match status" value="1"/>
</dbReference>
<dbReference type="CDD" id="cd08168">
    <property type="entry name" value="Cytochrom_C3"/>
    <property type="match status" value="2"/>
</dbReference>
<accession>A0A1T5A5V4</accession>
<evidence type="ECO:0000256" key="2">
    <source>
        <dbReference type="SAM" id="Phobius"/>
    </source>
</evidence>
<dbReference type="PANTHER" id="PTHR35038:SF6">
    <property type="entry name" value="SURFACE LOCALIZED DECAHEME CYTOCHROME C LIPOPROTEIN"/>
    <property type="match status" value="1"/>
</dbReference>
<dbReference type="InterPro" id="IPR008984">
    <property type="entry name" value="SMAD_FHA_dom_sf"/>
</dbReference>